<dbReference type="InParanoid" id="C7Q2W1"/>
<dbReference type="AlphaFoldDB" id="C7Q2W1"/>
<dbReference type="RefSeq" id="WP_012787146.1">
    <property type="nucleotide sequence ID" value="NC_013131.1"/>
</dbReference>
<dbReference type="EMBL" id="CP001700">
    <property type="protein sequence ID" value="ACU71853.1"/>
    <property type="molecule type" value="Genomic_DNA"/>
</dbReference>
<name>C7Q2W1_CATAD</name>
<organism evidence="1 2">
    <name type="scientific">Catenulispora acidiphila (strain DSM 44928 / JCM 14897 / NBRC 102108 / NRRL B-24433 / ID139908)</name>
    <dbReference type="NCBI Taxonomy" id="479433"/>
    <lineage>
        <taxon>Bacteria</taxon>
        <taxon>Bacillati</taxon>
        <taxon>Actinomycetota</taxon>
        <taxon>Actinomycetes</taxon>
        <taxon>Catenulisporales</taxon>
        <taxon>Catenulisporaceae</taxon>
        <taxon>Catenulispora</taxon>
    </lineage>
</organism>
<dbReference type="KEGG" id="cai:Caci_2944"/>
<evidence type="ECO:0000313" key="1">
    <source>
        <dbReference type="EMBL" id="ACU71853.1"/>
    </source>
</evidence>
<reference evidence="1 2" key="1">
    <citation type="journal article" date="2009" name="Stand. Genomic Sci.">
        <title>Complete genome sequence of Catenulispora acidiphila type strain (ID 139908).</title>
        <authorList>
            <person name="Copeland A."/>
            <person name="Lapidus A."/>
            <person name="Glavina Del Rio T."/>
            <person name="Nolan M."/>
            <person name="Lucas S."/>
            <person name="Chen F."/>
            <person name="Tice H."/>
            <person name="Cheng J.F."/>
            <person name="Bruce D."/>
            <person name="Goodwin L."/>
            <person name="Pitluck S."/>
            <person name="Mikhailova N."/>
            <person name="Pati A."/>
            <person name="Ivanova N."/>
            <person name="Mavromatis K."/>
            <person name="Chen A."/>
            <person name="Palaniappan K."/>
            <person name="Chain P."/>
            <person name="Land M."/>
            <person name="Hauser L."/>
            <person name="Chang Y.J."/>
            <person name="Jeffries C.D."/>
            <person name="Chertkov O."/>
            <person name="Brettin T."/>
            <person name="Detter J.C."/>
            <person name="Han C."/>
            <person name="Ali Z."/>
            <person name="Tindall B.J."/>
            <person name="Goker M."/>
            <person name="Bristow J."/>
            <person name="Eisen J.A."/>
            <person name="Markowitz V."/>
            <person name="Hugenholtz P."/>
            <person name="Kyrpides N.C."/>
            <person name="Klenk H.P."/>
        </authorList>
    </citation>
    <scope>NUCLEOTIDE SEQUENCE [LARGE SCALE GENOMIC DNA]</scope>
    <source>
        <strain evidence="2">DSM 44928 / JCM 14897 / NBRC 102108 / NRRL B-24433 / ID139908</strain>
    </source>
</reference>
<dbReference type="Proteomes" id="UP000000851">
    <property type="component" value="Chromosome"/>
</dbReference>
<gene>
    <name evidence="1" type="ordered locus">Caci_2944</name>
</gene>
<dbReference type="HOGENOM" id="CLU_1544847_0_0_11"/>
<keyword evidence="2" id="KW-1185">Reference proteome</keyword>
<proteinExistence type="predicted"/>
<sequence length="173" mass="18713">MPQTTEAAALCANPECTREKKHPGLCSDDIAARTGLTVKQVQTVLDFEARMAVENPQNIQAGDQVKLTISECPDLVTGTVVRVYLDAIGSLVADIQIGDDVRPQNVKFLTRVDPSYAQTVTRLAREYHVAKATGQMSDRMIATMLAKLRTAAGCAGVSAEDAYNDLWDEVDTA</sequence>
<accession>C7Q2W1</accession>
<dbReference type="STRING" id="479433.Caci_2944"/>
<protein>
    <submittedName>
        <fullName evidence="1">Uncharacterized protein</fullName>
    </submittedName>
</protein>
<evidence type="ECO:0000313" key="2">
    <source>
        <dbReference type="Proteomes" id="UP000000851"/>
    </source>
</evidence>